<protein>
    <recommendedName>
        <fullName evidence="3">Ycf15</fullName>
    </recommendedName>
</protein>
<accession>A0AAV4RBL7</accession>
<proteinExistence type="predicted"/>
<organism evidence="1 2">
    <name type="scientific">Caerostris darwini</name>
    <dbReference type="NCBI Taxonomy" id="1538125"/>
    <lineage>
        <taxon>Eukaryota</taxon>
        <taxon>Metazoa</taxon>
        <taxon>Ecdysozoa</taxon>
        <taxon>Arthropoda</taxon>
        <taxon>Chelicerata</taxon>
        <taxon>Arachnida</taxon>
        <taxon>Araneae</taxon>
        <taxon>Araneomorphae</taxon>
        <taxon>Entelegynae</taxon>
        <taxon>Araneoidea</taxon>
        <taxon>Araneidae</taxon>
        <taxon>Caerostris</taxon>
    </lineage>
</organism>
<gene>
    <name evidence="1" type="ORF">CDAR_413071</name>
</gene>
<evidence type="ECO:0000313" key="2">
    <source>
        <dbReference type="Proteomes" id="UP001054837"/>
    </source>
</evidence>
<evidence type="ECO:0000313" key="1">
    <source>
        <dbReference type="EMBL" id="GIY17837.1"/>
    </source>
</evidence>
<sequence>MKRNTNKNRQDKKLTHSHLMVLIFWASRSSSSHPDSIKPPARRRFAIYHISSPKTHPEPLSVPVGSNCFPGKEAFVQPFHY</sequence>
<dbReference type="EMBL" id="BPLQ01005843">
    <property type="protein sequence ID" value="GIY17837.1"/>
    <property type="molecule type" value="Genomic_DNA"/>
</dbReference>
<reference evidence="1 2" key="1">
    <citation type="submission" date="2021-06" db="EMBL/GenBank/DDBJ databases">
        <title>Caerostris darwini draft genome.</title>
        <authorList>
            <person name="Kono N."/>
            <person name="Arakawa K."/>
        </authorList>
    </citation>
    <scope>NUCLEOTIDE SEQUENCE [LARGE SCALE GENOMIC DNA]</scope>
</reference>
<keyword evidence="2" id="KW-1185">Reference proteome</keyword>
<dbReference type="Proteomes" id="UP001054837">
    <property type="component" value="Unassembled WGS sequence"/>
</dbReference>
<evidence type="ECO:0008006" key="3">
    <source>
        <dbReference type="Google" id="ProtNLM"/>
    </source>
</evidence>
<dbReference type="AlphaFoldDB" id="A0AAV4RBL7"/>
<comment type="caution">
    <text evidence="1">The sequence shown here is derived from an EMBL/GenBank/DDBJ whole genome shotgun (WGS) entry which is preliminary data.</text>
</comment>
<name>A0AAV4RBL7_9ARAC</name>